<protein>
    <submittedName>
        <fullName evidence="2">Uncharacterized protein</fullName>
    </submittedName>
</protein>
<dbReference type="EMBL" id="PKKI01000030">
    <property type="protein sequence ID" value="PLK20219.1"/>
    <property type="molecule type" value="Genomic_DNA"/>
</dbReference>
<dbReference type="AlphaFoldDB" id="L9XKL9"/>
<accession>L9XKL9</accession>
<evidence type="ECO:0000313" key="5">
    <source>
        <dbReference type="Proteomes" id="UP000234484"/>
    </source>
</evidence>
<evidence type="ECO:0000313" key="3">
    <source>
        <dbReference type="EMBL" id="PLK20219.1"/>
    </source>
</evidence>
<organism evidence="2 4">
    <name type="scientific">Natronobacterium gregoryi (strain ATCC 43098 / DSM 3393 / CCM 3738 / CIP 104747 / IAM 13177 / JCM 8860 / NBRC 102187 / NCIMB 2189 / SP2)</name>
    <dbReference type="NCBI Taxonomy" id="797304"/>
    <lineage>
        <taxon>Archaea</taxon>
        <taxon>Methanobacteriati</taxon>
        <taxon>Methanobacteriota</taxon>
        <taxon>Stenosarchaea group</taxon>
        <taxon>Halobacteria</taxon>
        <taxon>Halobacteriales</taxon>
        <taxon>Natrialbaceae</taxon>
        <taxon>Natronobacterium</taxon>
    </lineage>
</organism>
<reference evidence="2 4" key="1">
    <citation type="journal article" date="2014" name="PLoS Genet.">
        <title>Phylogenetically driven sequencing of extremely halophilic archaea reveals strategies for static and dynamic osmo-response.</title>
        <authorList>
            <person name="Becker E.A."/>
            <person name="Seitzer P.M."/>
            <person name="Tritt A."/>
            <person name="Larsen D."/>
            <person name="Krusor M."/>
            <person name="Yao A.I."/>
            <person name="Wu D."/>
            <person name="Madern D."/>
            <person name="Eisen J.A."/>
            <person name="Darling A.E."/>
            <person name="Facciotti M.T."/>
        </authorList>
    </citation>
    <scope>NUCLEOTIDE SEQUENCE [LARGE SCALE GENOMIC DNA]</scope>
    <source>
        <strain evidence="2 4">SP2</strain>
    </source>
</reference>
<name>L9XKL9_NATGS</name>
<feature type="region of interest" description="Disordered" evidence="1">
    <location>
        <begin position="1"/>
        <end position="24"/>
    </location>
</feature>
<sequence>MGKRRTRRLESGHTRETTPRPRQRQAVFVAEASGSSGEFWVPYRRLRPLSSDSDSWDGAECSRLRGTASEWPHACTGTRDAQRDRTHVQQNGRTSIGATTGCLSDD</sequence>
<comment type="caution">
    <text evidence="2">The sequence shown here is derived from an EMBL/GenBank/DDBJ whole genome shotgun (WGS) entry which is preliminary data.</text>
</comment>
<feature type="region of interest" description="Disordered" evidence="1">
    <location>
        <begin position="74"/>
        <end position="106"/>
    </location>
</feature>
<evidence type="ECO:0000313" key="4">
    <source>
        <dbReference type="Proteomes" id="UP000011613"/>
    </source>
</evidence>
<dbReference type="Proteomes" id="UP000011613">
    <property type="component" value="Unassembled WGS sequence"/>
</dbReference>
<evidence type="ECO:0000313" key="2">
    <source>
        <dbReference type="EMBL" id="ELY62329.1"/>
    </source>
</evidence>
<dbReference type="EMBL" id="AOIC01000128">
    <property type="protein sequence ID" value="ELY62329.1"/>
    <property type="molecule type" value="Genomic_DNA"/>
</dbReference>
<evidence type="ECO:0000256" key="1">
    <source>
        <dbReference type="SAM" id="MobiDB-lite"/>
    </source>
</evidence>
<reference evidence="3 5" key="2">
    <citation type="submission" date="2017-12" db="EMBL/GenBank/DDBJ databases">
        <title>The characterization of oligonucleotides binding to NgAgo.</title>
        <authorList>
            <person name="Jiang L."/>
            <person name="He B."/>
            <person name="Kang J."/>
            <person name="Yu M."/>
            <person name="Li N."/>
            <person name="Fang Y."/>
            <person name="Tang Z."/>
            <person name="Wu P."/>
            <person name="Yao P."/>
            <person name="Huang J."/>
        </authorList>
    </citation>
    <scope>NUCLEOTIDE SEQUENCE [LARGE SCALE GENOMIC DNA]</scope>
    <source>
        <strain evidence="3 5">SP2</strain>
        <tissue evidence="3">Freeze-dried powder thallus</tissue>
    </source>
</reference>
<proteinExistence type="predicted"/>
<feature type="compositionally biased region" description="Basic and acidic residues" evidence="1">
    <location>
        <begin position="8"/>
        <end position="19"/>
    </location>
</feature>
<feature type="compositionally biased region" description="Polar residues" evidence="1">
    <location>
        <begin position="88"/>
        <end position="106"/>
    </location>
</feature>
<gene>
    <name evidence="2" type="ORF">C490_18268</name>
    <name evidence="3" type="ORF">CYV19_11040</name>
</gene>
<dbReference type="Proteomes" id="UP000234484">
    <property type="component" value="Unassembled WGS sequence"/>
</dbReference>